<dbReference type="InterPro" id="IPR001753">
    <property type="entry name" value="Enoyl-CoA_hydra/iso"/>
</dbReference>
<proteinExistence type="inferred from homology"/>
<evidence type="ECO:0000313" key="5">
    <source>
        <dbReference type="EMBL" id="SDX65651.1"/>
    </source>
</evidence>
<sequence length="269" mass="28138">MTTPETPAETPETPQAIVERDGAVMWITLSNPAKKNAINGAMYKGVADALASADADPAIAVAVIKGAGEVFTSGNDVSDFTARKPGEPSPAFVFLDAISTFGKPLIAQVDGLAIGVGCTMLLHCDLVYASDRARLQLPFVNLGLVPEAASSLLLPRLAGHAKAAELMMFGEMFPASEGKEVGIVNAVLPAEALAAHVAERAAALAARPRAAMKLTKALLRDLPADRIKARMAEEGAIFAKCIAGPEFREAATAFREKRAPDFSRIAAES</sequence>
<gene>
    <name evidence="5" type="ORF">SAMN05444336_10811</name>
</gene>
<comment type="similarity">
    <text evidence="2">Belongs to the enoyl-CoA hydratase/isomerase family.</text>
</comment>
<dbReference type="STRING" id="356660.SAMN05444336_10811"/>
<accession>A0A1H3DH04</accession>
<keyword evidence="6" id="KW-1185">Reference proteome</keyword>
<dbReference type="Proteomes" id="UP000199118">
    <property type="component" value="Unassembled WGS sequence"/>
</dbReference>
<dbReference type="Gene3D" id="1.10.12.10">
    <property type="entry name" value="Lyase 2-enoyl-coa Hydratase, Chain A, domain 2"/>
    <property type="match status" value="1"/>
</dbReference>
<dbReference type="PANTHER" id="PTHR43684">
    <property type="match status" value="1"/>
</dbReference>
<dbReference type="OrthoDB" id="5730382at2"/>
<protein>
    <submittedName>
        <fullName evidence="5">Enoyl-CoA hydratase/carnithine racemase</fullName>
    </submittedName>
</protein>
<dbReference type="InterPro" id="IPR051053">
    <property type="entry name" value="ECH/Chromodomain_protein"/>
</dbReference>
<dbReference type="InterPro" id="IPR029045">
    <property type="entry name" value="ClpP/crotonase-like_dom_sf"/>
</dbReference>
<organism evidence="5 6">
    <name type="scientific">Albimonas donghaensis</name>
    <dbReference type="NCBI Taxonomy" id="356660"/>
    <lineage>
        <taxon>Bacteria</taxon>
        <taxon>Pseudomonadati</taxon>
        <taxon>Pseudomonadota</taxon>
        <taxon>Alphaproteobacteria</taxon>
        <taxon>Rhodobacterales</taxon>
        <taxon>Paracoccaceae</taxon>
        <taxon>Albimonas</taxon>
    </lineage>
</organism>
<evidence type="ECO:0000313" key="6">
    <source>
        <dbReference type="Proteomes" id="UP000199118"/>
    </source>
</evidence>
<dbReference type="SUPFAM" id="SSF52096">
    <property type="entry name" value="ClpP/crotonase"/>
    <property type="match status" value="1"/>
</dbReference>
<dbReference type="AlphaFoldDB" id="A0A1H3DH04"/>
<dbReference type="InterPro" id="IPR014748">
    <property type="entry name" value="Enoyl-CoA_hydra_C"/>
</dbReference>
<evidence type="ECO:0000256" key="2">
    <source>
        <dbReference type="ARBA" id="ARBA00005254"/>
    </source>
</evidence>
<name>A0A1H3DH04_9RHOB</name>
<dbReference type="Gene3D" id="3.90.226.10">
    <property type="entry name" value="2-enoyl-CoA Hydratase, Chain A, domain 1"/>
    <property type="match status" value="1"/>
</dbReference>
<comment type="subcellular location">
    <subcellularLocation>
        <location evidence="1">Peroxisome</location>
    </subcellularLocation>
</comment>
<dbReference type="PANTHER" id="PTHR43684:SF1">
    <property type="entry name" value="ENOYL-COA DELTA ISOMERASE 2"/>
    <property type="match status" value="1"/>
</dbReference>
<reference evidence="5 6" key="1">
    <citation type="submission" date="2016-10" db="EMBL/GenBank/DDBJ databases">
        <authorList>
            <person name="de Groot N.N."/>
        </authorList>
    </citation>
    <scope>NUCLEOTIDE SEQUENCE [LARGE SCALE GENOMIC DNA]</scope>
    <source>
        <strain evidence="5 6">DSM 17890</strain>
    </source>
</reference>
<dbReference type="CDD" id="cd06558">
    <property type="entry name" value="crotonase-like"/>
    <property type="match status" value="1"/>
</dbReference>
<dbReference type="Pfam" id="PF00378">
    <property type="entry name" value="ECH_1"/>
    <property type="match status" value="1"/>
</dbReference>
<evidence type="ECO:0000256" key="3">
    <source>
        <dbReference type="ARBA" id="ARBA00023140"/>
    </source>
</evidence>
<dbReference type="EMBL" id="FNMZ01000008">
    <property type="protein sequence ID" value="SDX65651.1"/>
    <property type="molecule type" value="Genomic_DNA"/>
</dbReference>
<dbReference type="RefSeq" id="WP_092684055.1">
    <property type="nucleotide sequence ID" value="NZ_FNMZ01000008.1"/>
</dbReference>
<keyword evidence="3" id="KW-0576">Peroxisome</keyword>
<evidence type="ECO:0000256" key="4">
    <source>
        <dbReference type="ARBA" id="ARBA00023235"/>
    </source>
</evidence>
<keyword evidence="4" id="KW-0413">Isomerase</keyword>
<evidence type="ECO:0000256" key="1">
    <source>
        <dbReference type="ARBA" id="ARBA00004275"/>
    </source>
</evidence>
<dbReference type="GO" id="GO:0004165">
    <property type="term" value="F:delta(3)-delta(2)-enoyl-CoA isomerase activity"/>
    <property type="evidence" value="ECO:0007669"/>
    <property type="project" value="UniProtKB-ARBA"/>
</dbReference>